<comment type="caution">
    <text evidence="1">The sequence shown here is derived from an EMBL/GenBank/DDBJ whole genome shotgun (WGS) entry which is preliminary data.</text>
</comment>
<evidence type="ECO:0000313" key="2">
    <source>
        <dbReference type="Proteomes" id="UP000234789"/>
    </source>
</evidence>
<dbReference type="AlphaFoldDB" id="A0A2N5NA68"/>
<sequence>MRRIACRPAAPPDGINEKKHPLVGILTKGRSVRMIRLL</sequence>
<dbReference type="EMBL" id="NFEZ01000003">
    <property type="protein sequence ID" value="PLT47215.1"/>
    <property type="molecule type" value="Genomic_DNA"/>
</dbReference>
<name>A0A2N5NA68_9BACL</name>
<dbReference type="Proteomes" id="UP000234789">
    <property type="component" value="Unassembled WGS sequence"/>
</dbReference>
<protein>
    <submittedName>
        <fullName evidence="1">Uncharacterized protein</fullName>
    </submittedName>
</protein>
<accession>A0A2N5NA68</accession>
<evidence type="ECO:0000313" key="1">
    <source>
        <dbReference type="EMBL" id="PLT47215.1"/>
    </source>
</evidence>
<reference evidence="1 2" key="1">
    <citation type="submission" date="2017-05" db="EMBL/GenBank/DDBJ databases">
        <title>Functional genome analysis of Paenibacillus pasadenensis strain R16: insights on endophytic life style and antifungal activity.</title>
        <authorList>
            <person name="Passera A."/>
            <person name="Marcolungo L."/>
            <person name="Casati P."/>
            <person name="Brasca M."/>
            <person name="Quaglino F."/>
            <person name="Delledonne M."/>
        </authorList>
    </citation>
    <scope>NUCLEOTIDE SEQUENCE [LARGE SCALE GENOMIC DNA]</scope>
    <source>
        <strain evidence="1 2">R16</strain>
    </source>
</reference>
<keyword evidence="2" id="KW-1185">Reference proteome</keyword>
<proteinExistence type="predicted"/>
<gene>
    <name evidence="1" type="ORF">B8V81_1439</name>
</gene>
<organism evidence="1 2">
    <name type="scientific">Paenibacillus pasadenensis</name>
    <dbReference type="NCBI Taxonomy" id="217090"/>
    <lineage>
        <taxon>Bacteria</taxon>
        <taxon>Bacillati</taxon>
        <taxon>Bacillota</taxon>
        <taxon>Bacilli</taxon>
        <taxon>Bacillales</taxon>
        <taxon>Paenibacillaceae</taxon>
        <taxon>Paenibacillus</taxon>
    </lineage>
</organism>